<keyword evidence="4 6" id="KW-0472">Membrane</keyword>
<organism evidence="8 9">
    <name type="scientific">Oecophyllibacter saccharovorans</name>
    <dbReference type="NCBI Taxonomy" id="2558360"/>
    <lineage>
        <taxon>Bacteria</taxon>
        <taxon>Pseudomonadati</taxon>
        <taxon>Pseudomonadota</taxon>
        <taxon>Alphaproteobacteria</taxon>
        <taxon>Acetobacterales</taxon>
        <taxon>Acetobacteraceae</taxon>
        <taxon>Oecophyllibacter</taxon>
    </lineage>
</organism>
<evidence type="ECO:0000313" key="8">
    <source>
        <dbReference type="EMBL" id="TPW35615.1"/>
    </source>
</evidence>
<keyword evidence="9" id="KW-1185">Reference proteome</keyword>
<feature type="transmembrane region" description="Helical" evidence="6">
    <location>
        <begin position="75"/>
        <end position="96"/>
    </location>
</feature>
<evidence type="ECO:0000256" key="2">
    <source>
        <dbReference type="ARBA" id="ARBA00022692"/>
    </source>
</evidence>
<protein>
    <submittedName>
        <fullName evidence="8">LapA family protein</fullName>
    </submittedName>
</protein>
<feature type="transmembrane region" description="Helical" evidence="6">
    <location>
        <begin position="35"/>
        <end position="55"/>
    </location>
</feature>
<name>A0A506UQH5_9PROT</name>
<keyword evidence="3 6" id="KW-1133">Transmembrane helix</keyword>
<dbReference type="AlphaFoldDB" id="A0A506UQH5"/>
<dbReference type="GO" id="GO:0005886">
    <property type="term" value="C:plasma membrane"/>
    <property type="evidence" value="ECO:0007669"/>
    <property type="project" value="InterPro"/>
</dbReference>
<dbReference type="Pfam" id="PF06305">
    <property type="entry name" value="LapA_dom"/>
    <property type="match status" value="1"/>
</dbReference>
<evidence type="ECO:0000256" key="3">
    <source>
        <dbReference type="ARBA" id="ARBA00022989"/>
    </source>
</evidence>
<dbReference type="EMBL" id="SORZ01000001">
    <property type="protein sequence ID" value="TPW35615.1"/>
    <property type="molecule type" value="Genomic_DNA"/>
</dbReference>
<comment type="caution">
    <text evidence="8">The sequence shown here is derived from an EMBL/GenBank/DDBJ whole genome shotgun (WGS) entry which is preliminary data.</text>
</comment>
<evidence type="ECO:0000256" key="5">
    <source>
        <dbReference type="SAM" id="MobiDB-lite"/>
    </source>
</evidence>
<accession>A0A506UQH5</accession>
<evidence type="ECO:0000259" key="7">
    <source>
        <dbReference type="Pfam" id="PF06305"/>
    </source>
</evidence>
<evidence type="ECO:0000256" key="4">
    <source>
        <dbReference type="ARBA" id="ARBA00023136"/>
    </source>
</evidence>
<evidence type="ECO:0000256" key="1">
    <source>
        <dbReference type="ARBA" id="ARBA00022475"/>
    </source>
</evidence>
<gene>
    <name evidence="8" type="ORF">E3202_01180</name>
</gene>
<keyword evidence="2 6" id="KW-0812">Transmembrane</keyword>
<keyword evidence="1" id="KW-1003">Cell membrane</keyword>
<evidence type="ECO:0000313" key="9">
    <source>
        <dbReference type="Proteomes" id="UP000315037"/>
    </source>
</evidence>
<proteinExistence type="predicted"/>
<feature type="domain" description="Lipopolysaccharide assembly protein A" evidence="7">
    <location>
        <begin position="57"/>
        <end position="119"/>
    </location>
</feature>
<sequence length="147" mass="16574">MPVSSGERRGSVKSSSSTLPRILGSRSRMEKRFSYMIRLFIFILFLAGLLVMGYSNNNTDPISVWIGWKGIKVTIGMFSIVLASLSFLVGLLIGWLGEFRQRRRARSAESKLREAEKQVVELHQRLDRAQSQNPAAAMQKVEDKVAD</sequence>
<evidence type="ECO:0000256" key="6">
    <source>
        <dbReference type="SAM" id="Phobius"/>
    </source>
</evidence>
<reference evidence="8 9" key="1">
    <citation type="submission" date="2019-03" db="EMBL/GenBank/DDBJ databases">
        <title>The complete genome sequence of Neokomagataea sp. Jb2 NBRC113641.</title>
        <authorList>
            <person name="Chua K.-O."/>
            <person name="Chan K.-G."/>
            <person name="See-Too W.-S."/>
        </authorList>
    </citation>
    <scope>NUCLEOTIDE SEQUENCE [LARGE SCALE GENOMIC DNA]</scope>
    <source>
        <strain evidence="8 9">Jb2</strain>
    </source>
</reference>
<dbReference type="InterPro" id="IPR010445">
    <property type="entry name" value="LapA_dom"/>
</dbReference>
<feature type="region of interest" description="Disordered" evidence="5">
    <location>
        <begin position="127"/>
        <end position="147"/>
    </location>
</feature>
<dbReference type="Proteomes" id="UP000315037">
    <property type="component" value="Unassembled WGS sequence"/>
</dbReference>